<comment type="subcellular location">
    <subcellularLocation>
        <location evidence="1 10">Mitochondrion</location>
    </subcellularLocation>
</comment>
<evidence type="ECO:0000256" key="3">
    <source>
        <dbReference type="ARBA" id="ARBA00011690"/>
    </source>
</evidence>
<feature type="domain" description="GCVT N-terminal" evidence="11">
    <location>
        <begin position="48"/>
        <end position="306"/>
    </location>
</feature>
<dbReference type="HOGENOM" id="CLU_007884_10_0_1"/>
<dbReference type="SUPFAM" id="SSF103025">
    <property type="entry name" value="Folate-binding domain"/>
    <property type="match status" value="1"/>
</dbReference>
<dbReference type="Gene3D" id="3.30.1360.120">
    <property type="entry name" value="Probable tRNA modification gtpase trme, domain 1"/>
    <property type="match status" value="1"/>
</dbReference>
<dbReference type="PANTHER" id="PTHR43757:SF2">
    <property type="entry name" value="AMINOMETHYLTRANSFERASE, MITOCHONDRIAL"/>
    <property type="match status" value="1"/>
</dbReference>
<dbReference type="KEGG" id="atr:18445781"/>
<evidence type="ECO:0000256" key="6">
    <source>
        <dbReference type="ARBA" id="ARBA00022946"/>
    </source>
</evidence>
<keyword evidence="6 10" id="KW-0809">Transit peptide</keyword>
<sequence length="416" mass="45171">MRGPLWQLGQSLTRCLSQAAGRREKVLGDCVFHRLYATETGELKKTVLHDFHIENGGKMVPFAGWSMPIQYKDSIMDSTINCRENGALFDVSHMCGLSLKGKDCIPFLEKLVIADVAGLPDGTGTLTVFTNERGGAIDDSVIAKVKNDHIYLVVNAGCRDKDLAHIESHMKVFKSKGGDVDWHIHDERSLLALQGPLAAPVLQMFVKDDLSKMYFGDFRMLDIKGVPCYLTRTGYTGEDGFEISVPSEHAVDLAKAILEGSGGKVRLTGLGARDSLRLEAGLCLYGNDMEQHTTPVDAGLNWAIGKRRRAEGGFLGAEVILKQLAEGPPVRRVGFFSTGPPARSHSEILEKEGGGALGEVTSGGFSPCLKKNIAMGYVKSGSHKAGTEVKIVVRGKPYDGVVTKMPFVPTKYYKPS</sequence>
<evidence type="ECO:0000259" key="11">
    <source>
        <dbReference type="Pfam" id="PF01571"/>
    </source>
</evidence>
<dbReference type="Proteomes" id="UP000017836">
    <property type="component" value="Unassembled WGS sequence"/>
</dbReference>
<dbReference type="GO" id="GO:0005739">
    <property type="term" value="C:mitochondrion"/>
    <property type="evidence" value="ECO:0000318"/>
    <property type="project" value="GO_Central"/>
</dbReference>
<proteinExistence type="inferred from homology"/>
<evidence type="ECO:0000256" key="7">
    <source>
        <dbReference type="ARBA" id="ARBA00023128"/>
    </source>
</evidence>
<dbReference type="PANTHER" id="PTHR43757">
    <property type="entry name" value="AMINOMETHYLTRANSFERASE"/>
    <property type="match status" value="1"/>
</dbReference>
<dbReference type="InterPro" id="IPR029043">
    <property type="entry name" value="GcvT/YgfZ_C"/>
</dbReference>
<dbReference type="InterPro" id="IPR013977">
    <property type="entry name" value="GcvT_C"/>
</dbReference>
<name>U5D5C5_AMBTC</name>
<dbReference type="GO" id="GO:0008483">
    <property type="term" value="F:transaminase activity"/>
    <property type="evidence" value="ECO:0007669"/>
    <property type="project" value="UniProtKB-KW"/>
</dbReference>
<comment type="similarity">
    <text evidence="2 10">Belongs to the GcvT family.</text>
</comment>
<feature type="domain" description="Aminomethyltransferase C-terminal" evidence="12">
    <location>
        <begin position="331"/>
        <end position="408"/>
    </location>
</feature>
<evidence type="ECO:0000313" key="13">
    <source>
        <dbReference type="EMBL" id="ERN17440.1"/>
    </source>
</evidence>
<dbReference type="EMBL" id="KI392350">
    <property type="protein sequence ID" value="ERN17440.1"/>
    <property type="molecule type" value="Genomic_DNA"/>
</dbReference>
<dbReference type="Pfam" id="PF08669">
    <property type="entry name" value="GCV_T_C"/>
    <property type="match status" value="1"/>
</dbReference>
<dbReference type="InterPro" id="IPR027266">
    <property type="entry name" value="TrmE/GcvT-like"/>
</dbReference>
<reference evidence="14" key="1">
    <citation type="journal article" date="2013" name="Science">
        <title>The Amborella genome and the evolution of flowering plants.</title>
        <authorList>
            <consortium name="Amborella Genome Project"/>
        </authorList>
    </citation>
    <scope>NUCLEOTIDE SEQUENCE [LARGE SCALE GENOMIC DNA]</scope>
</reference>
<evidence type="ECO:0000256" key="9">
    <source>
        <dbReference type="PIRSR" id="PIRSR006487-1"/>
    </source>
</evidence>
<dbReference type="FunFam" id="2.40.30.110:FF:000002">
    <property type="entry name" value="Aminomethyltransferase"/>
    <property type="match status" value="1"/>
</dbReference>
<comment type="function">
    <text evidence="10">The glycine cleavage system catalyzes the degradation of glycine.</text>
</comment>
<dbReference type="Gene3D" id="2.40.30.110">
    <property type="entry name" value="Aminomethyltransferase beta-barrel domains"/>
    <property type="match status" value="1"/>
</dbReference>
<evidence type="ECO:0000313" key="14">
    <source>
        <dbReference type="Proteomes" id="UP000017836"/>
    </source>
</evidence>
<comment type="catalytic activity">
    <reaction evidence="8 10">
        <text>N(6)-[(R)-S(8)-aminomethyldihydrolipoyl]-L-lysyl-[protein] + (6S)-5,6,7,8-tetrahydrofolate = N(6)-[(R)-dihydrolipoyl]-L-lysyl-[protein] + (6R)-5,10-methylene-5,6,7,8-tetrahydrofolate + NH4(+)</text>
        <dbReference type="Rhea" id="RHEA:16945"/>
        <dbReference type="Rhea" id="RHEA-COMP:10475"/>
        <dbReference type="Rhea" id="RHEA-COMP:10492"/>
        <dbReference type="ChEBI" id="CHEBI:15636"/>
        <dbReference type="ChEBI" id="CHEBI:28938"/>
        <dbReference type="ChEBI" id="CHEBI:57453"/>
        <dbReference type="ChEBI" id="CHEBI:83100"/>
        <dbReference type="ChEBI" id="CHEBI:83143"/>
        <dbReference type="EC" id="2.1.2.10"/>
    </reaction>
</comment>
<gene>
    <name evidence="13" type="ORF">AMTR_s00037p00234060</name>
</gene>
<dbReference type="STRING" id="13333.U5D5C5"/>
<keyword evidence="14" id="KW-1185">Reference proteome</keyword>
<accession>U5D5C5</accession>
<dbReference type="Gene3D" id="3.30.70.1400">
    <property type="entry name" value="Aminomethyltransferase beta-barrel domains"/>
    <property type="match status" value="1"/>
</dbReference>
<dbReference type="InterPro" id="IPR006223">
    <property type="entry name" value="GcvT"/>
</dbReference>
<organism evidence="13 14">
    <name type="scientific">Amborella trichopoda</name>
    <dbReference type="NCBI Taxonomy" id="13333"/>
    <lineage>
        <taxon>Eukaryota</taxon>
        <taxon>Viridiplantae</taxon>
        <taxon>Streptophyta</taxon>
        <taxon>Embryophyta</taxon>
        <taxon>Tracheophyta</taxon>
        <taxon>Spermatophyta</taxon>
        <taxon>Magnoliopsida</taxon>
        <taxon>Amborellales</taxon>
        <taxon>Amborellaceae</taxon>
        <taxon>Amborella</taxon>
    </lineage>
</organism>
<dbReference type="GO" id="GO:0005960">
    <property type="term" value="C:glycine cleavage complex"/>
    <property type="evidence" value="ECO:0007669"/>
    <property type="project" value="InterPro"/>
</dbReference>
<dbReference type="InterPro" id="IPR006222">
    <property type="entry name" value="GCVT_N"/>
</dbReference>
<evidence type="ECO:0000256" key="5">
    <source>
        <dbReference type="ARBA" id="ARBA00022679"/>
    </source>
</evidence>
<dbReference type="OMA" id="EHRHVRT"/>
<evidence type="ECO:0000256" key="1">
    <source>
        <dbReference type="ARBA" id="ARBA00004173"/>
    </source>
</evidence>
<dbReference type="EC" id="2.1.2.10" evidence="10"/>
<dbReference type="eggNOG" id="KOG2770">
    <property type="taxonomic scope" value="Eukaryota"/>
</dbReference>
<dbReference type="Gramene" id="ERN17440">
    <property type="protein sequence ID" value="ERN17440"/>
    <property type="gene ID" value="AMTR_s00037p00234060"/>
</dbReference>
<dbReference type="InterPro" id="IPR028896">
    <property type="entry name" value="GcvT/YgfZ/DmdA"/>
</dbReference>
<dbReference type="AlphaFoldDB" id="U5D5C5"/>
<dbReference type="GO" id="GO:0004047">
    <property type="term" value="F:aminomethyltransferase activity"/>
    <property type="evidence" value="ECO:0007669"/>
    <property type="project" value="UniProtKB-EC"/>
</dbReference>
<evidence type="ECO:0000256" key="2">
    <source>
        <dbReference type="ARBA" id="ARBA00008609"/>
    </source>
</evidence>
<dbReference type="NCBIfam" id="TIGR00528">
    <property type="entry name" value="gcvT"/>
    <property type="match status" value="1"/>
</dbReference>
<keyword evidence="7 10" id="KW-0496">Mitochondrion</keyword>
<comment type="subunit">
    <text evidence="3 10">The glycine cleavage system is composed of four proteins: P, T, L and H.</text>
</comment>
<dbReference type="OrthoDB" id="10263536at2759"/>
<dbReference type="GO" id="GO:0006546">
    <property type="term" value="P:glycine catabolic process"/>
    <property type="evidence" value="ECO:0007669"/>
    <property type="project" value="InterPro"/>
</dbReference>
<keyword evidence="4 10" id="KW-0032">Aminotransferase</keyword>
<evidence type="ECO:0000256" key="4">
    <source>
        <dbReference type="ARBA" id="ARBA00022576"/>
    </source>
</evidence>
<evidence type="ECO:0000256" key="10">
    <source>
        <dbReference type="RuleBase" id="RU003981"/>
    </source>
</evidence>
<dbReference type="FunFam" id="3.30.70.1400:FF:000001">
    <property type="entry name" value="Aminomethyltransferase"/>
    <property type="match status" value="1"/>
</dbReference>
<keyword evidence="5 10" id="KW-0808">Transferase</keyword>
<dbReference type="Gene3D" id="4.10.1250.10">
    <property type="entry name" value="Aminomethyltransferase fragment"/>
    <property type="match status" value="1"/>
</dbReference>
<dbReference type="Pfam" id="PF01571">
    <property type="entry name" value="GCV_T"/>
    <property type="match status" value="1"/>
</dbReference>
<dbReference type="NCBIfam" id="NF001567">
    <property type="entry name" value="PRK00389.1"/>
    <property type="match status" value="1"/>
</dbReference>
<dbReference type="SUPFAM" id="SSF101790">
    <property type="entry name" value="Aminomethyltransferase beta-barrel domain"/>
    <property type="match status" value="1"/>
</dbReference>
<protein>
    <recommendedName>
        <fullName evidence="10">Aminomethyltransferase</fullName>
        <ecNumber evidence="10">2.1.2.10</ecNumber>
    </recommendedName>
    <alternativeName>
        <fullName evidence="10">Glycine cleavage system T protein</fullName>
    </alternativeName>
</protein>
<evidence type="ECO:0000259" key="12">
    <source>
        <dbReference type="Pfam" id="PF08669"/>
    </source>
</evidence>
<evidence type="ECO:0000256" key="8">
    <source>
        <dbReference type="ARBA" id="ARBA00047665"/>
    </source>
</evidence>
<dbReference type="FunFam" id="4.10.1250.10:FF:000002">
    <property type="entry name" value="Aminomethyltransferase"/>
    <property type="match status" value="1"/>
</dbReference>
<feature type="binding site" evidence="9">
    <location>
        <position position="242"/>
    </location>
    <ligand>
        <name>substrate</name>
    </ligand>
</feature>
<dbReference type="PIRSF" id="PIRSF006487">
    <property type="entry name" value="GcvT"/>
    <property type="match status" value="1"/>
</dbReference>